<reference evidence="3" key="1">
    <citation type="journal article" date="2014" name="Science">
        <title>The coffee genome provides insight into the convergent evolution of caffeine biosynthesis.</title>
        <authorList>
            <person name="Denoeud F."/>
            <person name="Carretero-Paulet L."/>
            <person name="Dereeper A."/>
            <person name="Droc G."/>
            <person name="Guyot R."/>
            <person name="Pietrella M."/>
            <person name="Zheng C."/>
            <person name="Alberti A."/>
            <person name="Anthony F."/>
            <person name="Aprea G."/>
            <person name="Aury J.M."/>
            <person name="Bento P."/>
            <person name="Bernard M."/>
            <person name="Bocs S."/>
            <person name="Campa C."/>
            <person name="Cenci A."/>
            <person name="Combes M.C."/>
            <person name="Crouzillat D."/>
            <person name="Da Silva C."/>
            <person name="Daddiego L."/>
            <person name="De Bellis F."/>
            <person name="Dussert S."/>
            <person name="Garsmeur O."/>
            <person name="Gayraud T."/>
            <person name="Guignon V."/>
            <person name="Jahn K."/>
            <person name="Jamilloux V."/>
            <person name="Joet T."/>
            <person name="Labadie K."/>
            <person name="Lan T."/>
            <person name="Leclercq J."/>
            <person name="Lepelley M."/>
            <person name="Leroy T."/>
            <person name="Li L.T."/>
            <person name="Librado P."/>
            <person name="Lopez L."/>
            <person name="Munoz A."/>
            <person name="Noel B."/>
            <person name="Pallavicini A."/>
            <person name="Perrotta G."/>
            <person name="Poncet V."/>
            <person name="Pot D."/>
            <person name="Priyono X."/>
            <person name="Rigoreau M."/>
            <person name="Rouard M."/>
            <person name="Rozas J."/>
            <person name="Tranchant-Dubreuil C."/>
            <person name="VanBuren R."/>
            <person name="Zhang Q."/>
            <person name="Andrade A.C."/>
            <person name="Argout X."/>
            <person name="Bertrand B."/>
            <person name="de Kochko A."/>
            <person name="Graziosi G."/>
            <person name="Henry R.J."/>
            <person name="Jayarama X."/>
            <person name="Ming R."/>
            <person name="Nagai C."/>
            <person name="Rounsley S."/>
            <person name="Sankoff D."/>
            <person name="Giuliano G."/>
            <person name="Albert V.A."/>
            <person name="Wincker P."/>
            <person name="Lashermes P."/>
        </authorList>
    </citation>
    <scope>NUCLEOTIDE SEQUENCE [LARGE SCALE GENOMIC DNA]</scope>
    <source>
        <strain evidence="3">cv. DH200-94</strain>
    </source>
</reference>
<evidence type="ECO:0000313" key="2">
    <source>
        <dbReference type="EMBL" id="CDP00799.1"/>
    </source>
</evidence>
<dbReference type="SUPFAM" id="SSF55961">
    <property type="entry name" value="Bet v1-like"/>
    <property type="match status" value="1"/>
</dbReference>
<dbReference type="Gene3D" id="3.30.530.20">
    <property type="match status" value="1"/>
</dbReference>
<evidence type="ECO:0000313" key="3">
    <source>
        <dbReference type="Proteomes" id="UP000295252"/>
    </source>
</evidence>
<dbReference type="Proteomes" id="UP000295252">
    <property type="component" value="Chromosome III"/>
</dbReference>
<organism evidence="2 3">
    <name type="scientific">Coffea canephora</name>
    <name type="common">Robusta coffee</name>
    <dbReference type="NCBI Taxonomy" id="49390"/>
    <lineage>
        <taxon>Eukaryota</taxon>
        <taxon>Viridiplantae</taxon>
        <taxon>Streptophyta</taxon>
        <taxon>Embryophyta</taxon>
        <taxon>Tracheophyta</taxon>
        <taxon>Spermatophyta</taxon>
        <taxon>Magnoliopsida</taxon>
        <taxon>eudicotyledons</taxon>
        <taxon>Gunneridae</taxon>
        <taxon>Pentapetalae</taxon>
        <taxon>asterids</taxon>
        <taxon>lamiids</taxon>
        <taxon>Gentianales</taxon>
        <taxon>Rubiaceae</taxon>
        <taxon>Ixoroideae</taxon>
        <taxon>Gardenieae complex</taxon>
        <taxon>Bertiereae - Coffeeae clade</taxon>
        <taxon>Coffeeae</taxon>
        <taxon>Coffea</taxon>
    </lineage>
</organism>
<dbReference type="FunCoup" id="A0A068TY01">
    <property type="interactions" value="303"/>
</dbReference>
<sequence>MGLKGKMIGQTNIHGPAGDVFHDVFSKRPHHLATMTPEKVQGFTLLGGDLGTVGSKICWHYTHDGKDRVAKQIIQDINEEKKSIVFKMIEGDLMELYKTFTIIYHVDVLGDKESLITWTLDYEKLKEDTPHPGTLLNFFLHMVEDIESHHIKNA</sequence>
<dbReference type="SMART" id="SM01037">
    <property type="entry name" value="Bet_v_1"/>
    <property type="match status" value="1"/>
</dbReference>
<dbReference type="InterPro" id="IPR051761">
    <property type="entry name" value="MLP-like_ligand-binding"/>
</dbReference>
<dbReference type="OrthoDB" id="1858121at2759"/>
<feature type="domain" description="Bet v I/Major latex protein" evidence="1">
    <location>
        <begin position="2"/>
        <end position="153"/>
    </location>
</feature>
<accession>A0A068TY01</accession>
<dbReference type="Pfam" id="PF00407">
    <property type="entry name" value="Bet_v_1"/>
    <property type="match status" value="1"/>
</dbReference>
<gene>
    <name evidence="2" type="ORF">GSCOC_T00032887001</name>
</gene>
<dbReference type="PANTHER" id="PTHR31907">
    <property type="entry name" value="MLP-LIKE PROTEIN 423"/>
    <property type="match status" value="1"/>
</dbReference>
<dbReference type="PhylomeDB" id="A0A068TY01"/>
<dbReference type="GO" id="GO:0006952">
    <property type="term" value="P:defense response"/>
    <property type="evidence" value="ECO:0007669"/>
    <property type="project" value="InterPro"/>
</dbReference>
<dbReference type="InParanoid" id="A0A068TY01"/>
<dbReference type="InterPro" id="IPR000916">
    <property type="entry name" value="Bet_v_I/MLP"/>
</dbReference>
<dbReference type="EMBL" id="HG739089">
    <property type="protein sequence ID" value="CDP00799.1"/>
    <property type="molecule type" value="Genomic_DNA"/>
</dbReference>
<dbReference type="Gramene" id="CDP00799">
    <property type="protein sequence ID" value="CDP00799"/>
    <property type="gene ID" value="GSCOC_T00032887001"/>
</dbReference>
<keyword evidence="3" id="KW-1185">Reference proteome</keyword>
<protein>
    <recommendedName>
        <fullName evidence="1">Bet v I/Major latex protein domain-containing protein</fullName>
    </recommendedName>
</protein>
<dbReference type="CDD" id="cd07816">
    <property type="entry name" value="Bet_v1-like"/>
    <property type="match status" value="1"/>
</dbReference>
<dbReference type="STRING" id="49390.A0A068TY01"/>
<evidence type="ECO:0000259" key="1">
    <source>
        <dbReference type="SMART" id="SM01037"/>
    </source>
</evidence>
<dbReference type="OMA" id="HMYAGRP"/>
<proteinExistence type="predicted"/>
<dbReference type="AlphaFoldDB" id="A0A068TY01"/>
<name>A0A068TY01_COFCA</name>
<dbReference type="InterPro" id="IPR023393">
    <property type="entry name" value="START-like_dom_sf"/>
</dbReference>